<evidence type="ECO:0000313" key="3">
    <source>
        <dbReference type="EMBL" id="SDW70564.1"/>
    </source>
</evidence>
<protein>
    <submittedName>
        <fullName evidence="3">Murein DD-endopeptidase MepM and murein hydrolase activator NlpD, contain LysM domain</fullName>
    </submittedName>
</protein>
<evidence type="ECO:0000259" key="2">
    <source>
        <dbReference type="PROSITE" id="PS51782"/>
    </source>
</evidence>
<evidence type="ECO:0000256" key="1">
    <source>
        <dbReference type="SAM" id="MobiDB-lite"/>
    </source>
</evidence>
<accession>A0A1H2VRH1</accession>
<dbReference type="Pfam" id="PF01476">
    <property type="entry name" value="LysM"/>
    <property type="match status" value="2"/>
</dbReference>
<keyword evidence="4" id="KW-1185">Reference proteome</keyword>
<name>A0A1H2VRH1_9RHOB</name>
<reference evidence="3 4" key="1">
    <citation type="submission" date="2016-10" db="EMBL/GenBank/DDBJ databases">
        <authorList>
            <person name="de Groot N.N."/>
        </authorList>
    </citation>
    <scope>NUCLEOTIDE SEQUENCE [LARGE SCALE GENOMIC DNA]</scope>
    <source>
        <strain evidence="3 4">CGMCC 1.8894</strain>
    </source>
</reference>
<dbReference type="InterPro" id="IPR018392">
    <property type="entry name" value="LysM"/>
</dbReference>
<sequence>MRANQTERALAAKRQENDASGHKVRTRRGPPAKSSATSVRQHKGSVLKISTFDGKIARFWLLGLSGLALAACNGPVLDWDLRNGDNGFSTAEAAQQTTEPRPQPDNRGVISYPGYQVVVAQRGDTVAAVARRVGLDPAELARHNALEQDILLRGGEVLALPGRVAEPSRATGARPGDRIDITTLAGDAINRAEGTATPTAAPAPVTQAGPEPVRHQVQRGETAFIIARQYNVTTRSLAEWNGLDAEMRVREGQYLLIPVASQQAPQNAAPAPAQTSLPGAGSPTPTPPSASRPLPVDEAPAAERAAEVAAATPPAPDLAAQRTEASAARLAMPVQGRIIRAYNKGRNDGIGIAASAGTEVNAAAAGTVAAITRDTDGVTIVVIRHENNLLTVYANLDNVRVDSNARVTRGQTIGTVRAGDPSFLHFEVREGFESVDPMPFLQ</sequence>
<dbReference type="GO" id="GO:0004222">
    <property type="term" value="F:metalloendopeptidase activity"/>
    <property type="evidence" value="ECO:0007669"/>
    <property type="project" value="TreeGrafter"/>
</dbReference>
<dbReference type="InterPro" id="IPR016047">
    <property type="entry name" value="M23ase_b-sheet_dom"/>
</dbReference>
<dbReference type="InterPro" id="IPR011055">
    <property type="entry name" value="Dup_hybrid_motif"/>
</dbReference>
<feature type="compositionally biased region" description="Low complexity" evidence="1">
    <location>
        <begin position="265"/>
        <end position="283"/>
    </location>
</feature>
<dbReference type="AlphaFoldDB" id="A0A1H2VRH1"/>
<dbReference type="Pfam" id="PF01551">
    <property type="entry name" value="Peptidase_M23"/>
    <property type="match status" value="1"/>
</dbReference>
<feature type="domain" description="LysM" evidence="2">
    <location>
        <begin position="213"/>
        <end position="257"/>
    </location>
</feature>
<dbReference type="Proteomes" id="UP000198539">
    <property type="component" value="Unassembled WGS sequence"/>
</dbReference>
<evidence type="ECO:0000313" key="4">
    <source>
        <dbReference type="Proteomes" id="UP000198539"/>
    </source>
</evidence>
<dbReference type="STRING" id="564137.SAMN04488238_103143"/>
<feature type="region of interest" description="Disordered" evidence="1">
    <location>
        <begin position="265"/>
        <end position="324"/>
    </location>
</feature>
<dbReference type="Gene3D" id="2.70.70.10">
    <property type="entry name" value="Glucose Permease (Domain IIA)"/>
    <property type="match status" value="1"/>
</dbReference>
<dbReference type="EMBL" id="FNOM01000003">
    <property type="protein sequence ID" value="SDW70564.1"/>
    <property type="molecule type" value="Genomic_DNA"/>
</dbReference>
<gene>
    <name evidence="3" type="ORF">SAMN04488238_103143</name>
</gene>
<keyword evidence="3" id="KW-0378">Hydrolase</keyword>
<proteinExistence type="predicted"/>
<dbReference type="InterPro" id="IPR050570">
    <property type="entry name" value="Cell_wall_metabolism_enzyme"/>
</dbReference>
<dbReference type="SMART" id="SM00257">
    <property type="entry name" value="LysM"/>
    <property type="match status" value="2"/>
</dbReference>
<dbReference type="SUPFAM" id="SSF51261">
    <property type="entry name" value="Duplicated hybrid motif"/>
    <property type="match status" value="1"/>
</dbReference>
<dbReference type="InterPro" id="IPR036779">
    <property type="entry name" value="LysM_dom_sf"/>
</dbReference>
<dbReference type="Gene3D" id="3.10.350.10">
    <property type="entry name" value="LysM domain"/>
    <property type="match status" value="2"/>
</dbReference>
<dbReference type="CDD" id="cd12797">
    <property type="entry name" value="M23_peptidase"/>
    <property type="match status" value="1"/>
</dbReference>
<feature type="compositionally biased region" description="Low complexity" evidence="1">
    <location>
        <begin position="291"/>
        <end position="320"/>
    </location>
</feature>
<dbReference type="CDD" id="cd00118">
    <property type="entry name" value="LysM"/>
    <property type="match status" value="1"/>
</dbReference>
<dbReference type="PANTHER" id="PTHR21666:SF270">
    <property type="entry name" value="MUREIN HYDROLASE ACTIVATOR ENVC"/>
    <property type="match status" value="1"/>
</dbReference>
<dbReference type="PROSITE" id="PS51782">
    <property type="entry name" value="LYSM"/>
    <property type="match status" value="1"/>
</dbReference>
<feature type="region of interest" description="Disordered" evidence="1">
    <location>
        <begin position="1"/>
        <end position="40"/>
    </location>
</feature>
<organism evidence="3 4">
    <name type="scientific">Roseicitreum antarcticum</name>
    <dbReference type="NCBI Taxonomy" id="564137"/>
    <lineage>
        <taxon>Bacteria</taxon>
        <taxon>Pseudomonadati</taxon>
        <taxon>Pseudomonadota</taxon>
        <taxon>Alphaproteobacteria</taxon>
        <taxon>Rhodobacterales</taxon>
        <taxon>Paracoccaceae</taxon>
        <taxon>Roseicitreum</taxon>
    </lineage>
</organism>
<dbReference type="PANTHER" id="PTHR21666">
    <property type="entry name" value="PEPTIDASE-RELATED"/>
    <property type="match status" value="1"/>
</dbReference>